<dbReference type="Pfam" id="PF02365">
    <property type="entry name" value="NAM"/>
    <property type="match status" value="1"/>
</dbReference>
<gene>
    <name evidence="7" type="ORF">G4B88_000085</name>
</gene>
<keyword evidence="3" id="KW-0804">Transcription</keyword>
<protein>
    <recommendedName>
        <fullName evidence="6">NAC domain-containing protein</fullName>
    </recommendedName>
</protein>
<dbReference type="GO" id="GO:0003677">
    <property type="term" value="F:DNA binding"/>
    <property type="evidence" value="ECO:0007669"/>
    <property type="project" value="UniProtKB-KW"/>
</dbReference>
<dbReference type="Gene3D" id="2.170.150.80">
    <property type="entry name" value="NAC domain"/>
    <property type="match status" value="1"/>
</dbReference>
<feature type="domain" description="NAC" evidence="6">
    <location>
        <begin position="81"/>
        <end position="230"/>
    </location>
</feature>
<feature type="compositionally biased region" description="Low complexity" evidence="5">
    <location>
        <begin position="271"/>
        <end position="281"/>
    </location>
</feature>
<proteinExistence type="predicted"/>
<evidence type="ECO:0000256" key="1">
    <source>
        <dbReference type="ARBA" id="ARBA00023015"/>
    </source>
</evidence>
<evidence type="ECO:0000256" key="2">
    <source>
        <dbReference type="ARBA" id="ARBA00023125"/>
    </source>
</evidence>
<dbReference type="Proteomes" id="UP000583929">
    <property type="component" value="Unassembled WGS sequence"/>
</dbReference>
<dbReference type="PROSITE" id="PS51005">
    <property type="entry name" value="NAC"/>
    <property type="match status" value="1"/>
</dbReference>
<sequence length="566" mass="66423">MNEQLIIDSTCRNPSQELEVVKLKDSLLLMLQRSLFVLQIAGIVQRLNGAAMGITISHTSTLLDWGKGVIGKKDGSIAMELFPGFRFQPSDEVLITYYLKPTVLNQQIPYNKMIHHVNIYTSQPSLLADSYEGFEREKVKEWYFFSPRVCKNGIRATRKAHLGFWRMSQSKPIQHNGVDIGLKSVLNFHMGSNKKSIKTEWIMHEYIIIDDNNDSNNSKNDFALCKIYKNPKKYKSNKDEEQQLQLEVLGAQNQQEELQTTDEQQQHYHHQQSQPQPQSQPFICNDHYQPQPQSESCSYNNVYNQPQSQFCTNEELLSHNDHYQLQLQQQQQSQTLTFIQQSDEESLSHNGQYQLQQQQLLIQQSDQSTNEELFSHNDHYQLQLQQQQQPETQTFIQQSDEELFSRNGQYQLQQQQLLIQQSDQSTNEELLSHNGDYQLQLQQQQQPEIQIFIQQNDEEFLLRSVEYQLQQQPQFIQQSDQSTNEELFFYNGDYQSQLHQQLQLQPQTQTFIQQSDEESLSHNGQYQPQQQLQFIQQDDQSTNEDESLLYYGYDPISLFSTGQYLT</sequence>
<dbReference type="PANTHER" id="PTHR31719:SF94">
    <property type="entry name" value="PROTEIN ATAF2"/>
    <property type="match status" value="1"/>
</dbReference>
<comment type="caution">
    <text evidence="7">The sequence shown here is derived from an EMBL/GenBank/DDBJ whole genome shotgun (WGS) entry which is preliminary data.</text>
</comment>
<dbReference type="InterPro" id="IPR036093">
    <property type="entry name" value="NAC_dom_sf"/>
</dbReference>
<evidence type="ECO:0000256" key="5">
    <source>
        <dbReference type="SAM" id="MobiDB-lite"/>
    </source>
</evidence>
<name>A0A7J6G0M3_CANSA</name>
<reference evidence="7 8" key="1">
    <citation type="journal article" date="2020" name="bioRxiv">
        <title>Sequence and annotation of 42 cannabis genomes reveals extensive copy number variation in cannabinoid synthesis and pathogen resistance genes.</title>
        <authorList>
            <person name="Mckernan K.J."/>
            <person name="Helbert Y."/>
            <person name="Kane L.T."/>
            <person name="Ebling H."/>
            <person name="Zhang L."/>
            <person name="Liu B."/>
            <person name="Eaton Z."/>
            <person name="Mclaughlin S."/>
            <person name="Kingan S."/>
            <person name="Baybayan P."/>
            <person name="Concepcion G."/>
            <person name="Jordan M."/>
            <person name="Riva A."/>
            <person name="Barbazuk W."/>
            <person name="Harkins T."/>
        </authorList>
    </citation>
    <scope>NUCLEOTIDE SEQUENCE [LARGE SCALE GENOMIC DNA]</scope>
    <source>
        <strain evidence="8">cv. Jamaican Lion 4</strain>
        <tissue evidence="7">Leaf</tissue>
    </source>
</reference>
<dbReference type="AlphaFoldDB" id="A0A7J6G0M3"/>
<keyword evidence="8" id="KW-1185">Reference proteome</keyword>
<feature type="region of interest" description="Disordered" evidence="5">
    <location>
        <begin position="255"/>
        <end position="300"/>
    </location>
</feature>
<dbReference type="PANTHER" id="PTHR31719">
    <property type="entry name" value="NAC TRANSCRIPTION FACTOR 56"/>
    <property type="match status" value="1"/>
</dbReference>
<dbReference type="GO" id="GO:0006355">
    <property type="term" value="P:regulation of DNA-templated transcription"/>
    <property type="evidence" value="ECO:0007669"/>
    <property type="project" value="InterPro"/>
</dbReference>
<evidence type="ECO:0000256" key="4">
    <source>
        <dbReference type="ARBA" id="ARBA00023242"/>
    </source>
</evidence>
<organism evidence="7 8">
    <name type="scientific">Cannabis sativa</name>
    <name type="common">Hemp</name>
    <name type="synonym">Marijuana</name>
    <dbReference type="NCBI Taxonomy" id="3483"/>
    <lineage>
        <taxon>Eukaryota</taxon>
        <taxon>Viridiplantae</taxon>
        <taxon>Streptophyta</taxon>
        <taxon>Embryophyta</taxon>
        <taxon>Tracheophyta</taxon>
        <taxon>Spermatophyta</taxon>
        <taxon>Magnoliopsida</taxon>
        <taxon>eudicotyledons</taxon>
        <taxon>Gunneridae</taxon>
        <taxon>Pentapetalae</taxon>
        <taxon>rosids</taxon>
        <taxon>fabids</taxon>
        <taxon>Rosales</taxon>
        <taxon>Cannabaceae</taxon>
        <taxon>Cannabis</taxon>
    </lineage>
</organism>
<dbReference type="EMBL" id="JAATIQ010000154">
    <property type="protein sequence ID" value="KAF4376397.1"/>
    <property type="molecule type" value="Genomic_DNA"/>
</dbReference>
<dbReference type="SUPFAM" id="SSF101941">
    <property type="entry name" value="NAC domain"/>
    <property type="match status" value="1"/>
</dbReference>
<dbReference type="InterPro" id="IPR003441">
    <property type="entry name" value="NAC-dom"/>
</dbReference>
<keyword evidence="1" id="KW-0805">Transcription regulation</keyword>
<accession>A0A7J6G0M3</accession>
<evidence type="ECO:0000313" key="8">
    <source>
        <dbReference type="Proteomes" id="UP000583929"/>
    </source>
</evidence>
<keyword evidence="4" id="KW-0539">Nucleus</keyword>
<evidence type="ECO:0000313" key="7">
    <source>
        <dbReference type="EMBL" id="KAF4376397.1"/>
    </source>
</evidence>
<evidence type="ECO:0000259" key="6">
    <source>
        <dbReference type="PROSITE" id="PS51005"/>
    </source>
</evidence>
<feature type="compositionally biased region" description="Polar residues" evidence="5">
    <location>
        <begin position="288"/>
        <end position="300"/>
    </location>
</feature>
<keyword evidence="2" id="KW-0238">DNA-binding</keyword>
<evidence type="ECO:0000256" key="3">
    <source>
        <dbReference type="ARBA" id="ARBA00023163"/>
    </source>
</evidence>